<organism evidence="17 18">
    <name type="scientific">Parnassius mnemosyne</name>
    <name type="common">clouded apollo</name>
    <dbReference type="NCBI Taxonomy" id="213953"/>
    <lineage>
        <taxon>Eukaryota</taxon>
        <taxon>Metazoa</taxon>
        <taxon>Ecdysozoa</taxon>
        <taxon>Arthropoda</taxon>
        <taxon>Hexapoda</taxon>
        <taxon>Insecta</taxon>
        <taxon>Pterygota</taxon>
        <taxon>Neoptera</taxon>
        <taxon>Endopterygota</taxon>
        <taxon>Lepidoptera</taxon>
        <taxon>Glossata</taxon>
        <taxon>Ditrysia</taxon>
        <taxon>Papilionoidea</taxon>
        <taxon>Papilionidae</taxon>
        <taxon>Parnassiinae</taxon>
        <taxon>Parnassini</taxon>
        <taxon>Parnassius</taxon>
        <taxon>Driopa</taxon>
    </lineage>
</organism>
<evidence type="ECO:0000256" key="12">
    <source>
        <dbReference type="ARBA" id="ARBA00023033"/>
    </source>
</evidence>
<dbReference type="Proteomes" id="UP001314205">
    <property type="component" value="Unassembled WGS sequence"/>
</dbReference>
<feature type="signal peptide" evidence="16">
    <location>
        <begin position="1"/>
        <end position="22"/>
    </location>
</feature>
<evidence type="ECO:0000256" key="1">
    <source>
        <dbReference type="ARBA" id="ARBA00001971"/>
    </source>
</evidence>
<evidence type="ECO:0000256" key="5">
    <source>
        <dbReference type="ARBA" id="ARBA00012109"/>
    </source>
</evidence>
<keyword evidence="13" id="KW-0472">Membrane</keyword>
<evidence type="ECO:0000256" key="4">
    <source>
        <dbReference type="ARBA" id="ARBA00010617"/>
    </source>
</evidence>
<keyword evidence="9" id="KW-0492">Microsome</keyword>
<keyword evidence="16" id="KW-0732">Signal</keyword>
<dbReference type="InterPro" id="IPR036396">
    <property type="entry name" value="Cyt_P450_sf"/>
</dbReference>
<dbReference type="AlphaFoldDB" id="A0AAV1KGX8"/>
<accession>A0AAV1KGX8</accession>
<name>A0AAV1KGX8_9NEOP</name>
<feature type="binding site" description="axial binding residue" evidence="15">
    <location>
        <position position="443"/>
    </location>
    <ligand>
        <name>heme</name>
        <dbReference type="ChEBI" id="CHEBI:30413"/>
    </ligand>
    <ligandPart>
        <name>Fe</name>
        <dbReference type="ChEBI" id="CHEBI:18248"/>
    </ligandPart>
</feature>
<gene>
    <name evidence="17" type="ORF">PARMNEM_LOCUS3046</name>
</gene>
<dbReference type="PANTHER" id="PTHR24292">
    <property type="entry name" value="CYTOCHROME P450"/>
    <property type="match status" value="1"/>
</dbReference>
<comment type="subcellular location">
    <subcellularLocation>
        <location evidence="3">Endoplasmic reticulum membrane</location>
        <topology evidence="3">Peripheral membrane protein</topology>
    </subcellularLocation>
    <subcellularLocation>
        <location evidence="2">Microsome membrane</location>
        <topology evidence="2">Peripheral membrane protein</topology>
    </subcellularLocation>
</comment>
<evidence type="ECO:0000256" key="8">
    <source>
        <dbReference type="ARBA" id="ARBA00022824"/>
    </source>
</evidence>
<keyword evidence="6 15" id="KW-0349">Heme</keyword>
<dbReference type="CDD" id="cd11056">
    <property type="entry name" value="CYP6-like"/>
    <property type="match status" value="1"/>
</dbReference>
<comment type="cofactor">
    <cofactor evidence="1 15">
        <name>heme</name>
        <dbReference type="ChEBI" id="CHEBI:30413"/>
    </cofactor>
</comment>
<dbReference type="Gene3D" id="1.10.630.10">
    <property type="entry name" value="Cytochrome P450"/>
    <property type="match status" value="1"/>
</dbReference>
<reference evidence="17 18" key="1">
    <citation type="submission" date="2023-11" db="EMBL/GenBank/DDBJ databases">
        <authorList>
            <person name="Hedman E."/>
            <person name="Englund M."/>
            <person name="Stromberg M."/>
            <person name="Nyberg Akerstrom W."/>
            <person name="Nylinder S."/>
            <person name="Jareborg N."/>
            <person name="Kallberg Y."/>
            <person name="Kronander E."/>
        </authorList>
    </citation>
    <scope>NUCLEOTIDE SEQUENCE [LARGE SCALE GENOMIC DNA]</scope>
</reference>
<evidence type="ECO:0000256" key="9">
    <source>
        <dbReference type="ARBA" id="ARBA00022848"/>
    </source>
</evidence>
<feature type="chain" id="PRO_5043415689" description="unspecific monooxygenase" evidence="16">
    <location>
        <begin position="23"/>
        <end position="517"/>
    </location>
</feature>
<dbReference type="GO" id="GO:0005506">
    <property type="term" value="F:iron ion binding"/>
    <property type="evidence" value="ECO:0007669"/>
    <property type="project" value="InterPro"/>
</dbReference>
<evidence type="ECO:0000256" key="14">
    <source>
        <dbReference type="ARBA" id="ARBA00047827"/>
    </source>
</evidence>
<proteinExistence type="inferred from homology"/>
<evidence type="ECO:0000256" key="13">
    <source>
        <dbReference type="ARBA" id="ARBA00023136"/>
    </source>
</evidence>
<sequence>MLSLMLATTVLLLIICWPIARWYQVKSYWYNRGVPYLPPHPLMGSMTFLQKQNPAMWFRYLYANFRSPYVGIWLFWRPALVVQSPDIARRILVKDSAIFRNRFLNSGKTDPIGSLNIFTTNDPLWSSIRRRLTPVFTSSKLRNMYGFVSEKSNELVQRIKADMEKDGRANIKIIFTDYTTDVVGTASLGVSSDATITGGGALRAITKDFMHFSFYRGLCWSSIFFFPELVDIFRFSLFPKATTDYFRKIYHEVVAQRGGYEKSSIGNKDLLDALRKIKQDSIRDNEDISDDTLIAQAAVFLQGGFDTTSSILTYCVYELAHQPHLQKKLYDELKEAKEKNGNKELDSVALHGLIYIHCLMKETLRKYTPIGWLDRVATKDYKIDENLTITAGTPVYVNTTGMHYDANYFPDPKKFDPDRFLPENENHLKPFTYMPFGEGPRNCIVHRFAEHNLRSTLAAIVFHFELRPKPNAPLPSETEPEKEGTFLMPGQNLYVECLYRETHSTNKLPHVMAFIPT</sequence>
<comment type="similarity">
    <text evidence="4">Belongs to the cytochrome P450 family.</text>
</comment>
<evidence type="ECO:0000256" key="10">
    <source>
        <dbReference type="ARBA" id="ARBA00023002"/>
    </source>
</evidence>
<keyword evidence="10" id="KW-0560">Oxidoreductase</keyword>
<evidence type="ECO:0000256" key="6">
    <source>
        <dbReference type="ARBA" id="ARBA00022617"/>
    </source>
</evidence>
<evidence type="ECO:0000256" key="3">
    <source>
        <dbReference type="ARBA" id="ARBA00004406"/>
    </source>
</evidence>
<dbReference type="EC" id="1.14.14.1" evidence="5"/>
<dbReference type="FunFam" id="1.10.630.10:FF:000182">
    <property type="entry name" value="Cytochrome P450 3A4"/>
    <property type="match status" value="1"/>
</dbReference>
<keyword evidence="12" id="KW-0503">Monooxygenase</keyword>
<dbReference type="GO" id="GO:0005789">
    <property type="term" value="C:endoplasmic reticulum membrane"/>
    <property type="evidence" value="ECO:0007669"/>
    <property type="project" value="UniProtKB-SubCell"/>
</dbReference>
<evidence type="ECO:0000256" key="7">
    <source>
        <dbReference type="ARBA" id="ARBA00022723"/>
    </source>
</evidence>
<dbReference type="InterPro" id="IPR050476">
    <property type="entry name" value="Insect_CytP450_Detox"/>
</dbReference>
<dbReference type="PANTHER" id="PTHR24292:SF104">
    <property type="entry name" value="CYTOCHROME P450 308A1-RELATED"/>
    <property type="match status" value="1"/>
</dbReference>
<dbReference type="Pfam" id="PF00067">
    <property type="entry name" value="p450"/>
    <property type="match status" value="1"/>
</dbReference>
<dbReference type="PRINTS" id="PR00463">
    <property type="entry name" value="EP450I"/>
</dbReference>
<keyword evidence="11 15" id="KW-0408">Iron</keyword>
<dbReference type="InterPro" id="IPR002401">
    <property type="entry name" value="Cyt_P450_E_grp-I"/>
</dbReference>
<comment type="caution">
    <text evidence="17">The sequence shown here is derived from an EMBL/GenBank/DDBJ whole genome shotgun (WGS) entry which is preliminary data.</text>
</comment>
<protein>
    <recommendedName>
        <fullName evidence="5">unspecific monooxygenase</fullName>
        <ecNumber evidence="5">1.14.14.1</ecNumber>
    </recommendedName>
</protein>
<dbReference type="InterPro" id="IPR001128">
    <property type="entry name" value="Cyt_P450"/>
</dbReference>
<evidence type="ECO:0000256" key="16">
    <source>
        <dbReference type="SAM" id="SignalP"/>
    </source>
</evidence>
<keyword evidence="8" id="KW-0256">Endoplasmic reticulum</keyword>
<evidence type="ECO:0000313" key="17">
    <source>
        <dbReference type="EMBL" id="CAK1581367.1"/>
    </source>
</evidence>
<evidence type="ECO:0000256" key="15">
    <source>
        <dbReference type="PIRSR" id="PIRSR602401-1"/>
    </source>
</evidence>
<dbReference type="PRINTS" id="PR00385">
    <property type="entry name" value="P450"/>
</dbReference>
<keyword evidence="7 15" id="KW-0479">Metal-binding</keyword>
<dbReference type="GO" id="GO:0020037">
    <property type="term" value="F:heme binding"/>
    <property type="evidence" value="ECO:0007669"/>
    <property type="project" value="InterPro"/>
</dbReference>
<dbReference type="EMBL" id="CAVLGL010000024">
    <property type="protein sequence ID" value="CAK1581367.1"/>
    <property type="molecule type" value="Genomic_DNA"/>
</dbReference>
<evidence type="ECO:0000256" key="2">
    <source>
        <dbReference type="ARBA" id="ARBA00004174"/>
    </source>
</evidence>
<comment type="catalytic activity">
    <reaction evidence="14">
        <text>an organic molecule + reduced [NADPH--hemoprotein reductase] + O2 = an alcohol + oxidized [NADPH--hemoprotein reductase] + H2O + H(+)</text>
        <dbReference type="Rhea" id="RHEA:17149"/>
        <dbReference type="Rhea" id="RHEA-COMP:11964"/>
        <dbReference type="Rhea" id="RHEA-COMP:11965"/>
        <dbReference type="ChEBI" id="CHEBI:15377"/>
        <dbReference type="ChEBI" id="CHEBI:15378"/>
        <dbReference type="ChEBI" id="CHEBI:15379"/>
        <dbReference type="ChEBI" id="CHEBI:30879"/>
        <dbReference type="ChEBI" id="CHEBI:57618"/>
        <dbReference type="ChEBI" id="CHEBI:58210"/>
        <dbReference type="ChEBI" id="CHEBI:142491"/>
        <dbReference type="EC" id="1.14.14.1"/>
    </reaction>
</comment>
<evidence type="ECO:0000313" key="18">
    <source>
        <dbReference type="Proteomes" id="UP001314205"/>
    </source>
</evidence>
<evidence type="ECO:0000256" key="11">
    <source>
        <dbReference type="ARBA" id="ARBA00023004"/>
    </source>
</evidence>
<dbReference type="GO" id="GO:0016712">
    <property type="term" value="F:oxidoreductase activity, acting on paired donors, with incorporation or reduction of molecular oxygen, reduced flavin or flavoprotein as one donor, and incorporation of one atom of oxygen"/>
    <property type="evidence" value="ECO:0007669"/>
    <property type="project" value="UniProtKB-EC"/>
</dbReference>
<dbReference type="SUPFAM" id="SSF48264">
    <property type="entry name" value="Cytochrome P450"/>
    <property type="match status" value="1"/>
</dbReference>
<keyword evidence="18" id="KW-1185">Reference proteome</keyword>